<evidence type="ECO:0000256" key="1">
    <source>
        <dbReference type="SAM" id="MobiDB-lite"/>
    </source>
</evidence>
<proteinExistence type="predicted"/>
<keyword evidence="3" id="KW-1185">Reference proteome</keyword>
<gene>
    <name evidence="2" type="ORF">ABH992_007327</name>
</gene>
<feature type="region of interest" description="Disordered" evidence="1">
    <location>
        <begin position="1"/>
        <end position="22"/>
    </location>
</feature>
<accession>A0ABV4GSL2</accession>
<evidence type="ECO:0000313" key="3">
    <source>
        <dbReference type="Proteomes" id="UP001565474"/>
    </source>
</evidence>
<evidence type="ECO:0000313" key="2">
    <source>
        <dbReference type="EMBL" id="MEY9474928.1"/>
    </source>
</evidence>
<dbReference type="EMBL" id="JBGBZN010000002">
    <property type="protein sequence ID" value="MEY9474928.1"/>
    <property type="molecule type" value="Genomic_DNA"/>
</dbReference>
<organism evidence="2 3">
    <name type="scientific">Bradyrhizobium yuanmingense</name>
    <dbReference type="NCBI Taxonomy" id="108015"/>
    <lineage>
        <taxon>Bacteria</taxon>
        <taxon>Pseudomonadati</taxon>
        <taxon>Pseudomonadota</taxon>
        <taxon>Alphaproteobacteria</taxon>
        <taxon>Hyphomicrobiales</taxon>
        <taxon>Nitrobacteraceae</taxon>
        <taxon>Bradyrhizobium</taxon>
    </lineage>
</organism>
<name>A0ABV4GSL2_9BRAD</name>
<protein>
    <submittedName>
        <fullName evidence="2">Uncharacterized protein</fullName>
    </submittedName>
</protein>
<dbReference type="Proteomes" id="UP001565474">
    <property type="component" value="Unassembled WGS sequence"/>
</dbReference>
<sequence length="84" mass="8870">MIRKVQKEKDDQQGEQAEADHELDDVLARQQLTEAFHGHSFPCGMNATSALAGSAVIASNASGVKTTGCRIPHRLSQPGLANAG</sequence>
<reference evidence="2 3" key="1">
    <citation type="submission" date="2024-07" db="EMBL/GenBank/DDBJ databases">
        <title>Genomic Encyclopedia of Type Strains, Phase V (KMG-V): Genome sequencing to study the core and pangenomes of soil and plant-associated prokaryotes.</title>
        <authorList>
            <person name="Whitman W."/>
        </authorList>
    </citation>
    <scope>NUCLEOTIDE SEQUENCE [LARGE SCALE GENOMIC DNA]</scope>
    <source>
        <strain evidence="2 3">USDA 222</strain>
    </source>
</reference>
<comment type="caution">
    <text evidence="2">The sequence shown here is derived from an EMBL/GenBank/DDBJ whole genome shotgun (WGS) entry which is preliminary data.</text>
</comment>